<evidence type="ECO:0000313" key="6">
    <source>
        <dbReference type="EMBL" id="CDG66979.1"/>
    </source>
</evidence>
<keyword evidence="4" id="KW-0158">Chromosome</keyword>
<dbReference type="PANTHER" id="PTHR13386:SF1">
    <property type="entry name" value="HISTONE PARYLATION FACTOR 1"/>
    <property type="match status" value="1"/>
</dbReference>
<dbReference type="GO" id="GO:0042393">
    <property type="term" value="F:histone binding"/>
    <property type="evidence" value="ECO:0007669"/>
    <property type="project" value="InterPro"/>
</dbReference>
<proteinExistence type="evidence at transcript level"/>
<accession>T2M4D9</accession>
<keyword evidence="5" id="KW-0539">Nucleus</keyword>
<dbReference type="AlphaFoldDB" id="T2M4D9"/>
<feature type="non-terminal residue" evidence="6">
    <location>
        <position position="1"/>
    </location>
</feature>
<evidence type="ECO:0000256" key="3">
    <source>
        <dbReference type="ARBA" id="ARBA00010803"/>
    </source>
</evidence>
<evidence type="ECO:0000256" key="1">
    <source>
        <dbReference type="ARBA" id="ARBA00004123"/>
    </source>
</evidence>
<comment type="subcellular location">
    <subcellularLocation>
        <location evidence="2">Chromosome</location>
    </subcellularLocation>
    <subcellularLocation>
        <location evidence="1">Nucleus</location>
    </subcellularLocation>
</comment>
<dbReference type="GO" id="GO:0006974">
    <property type="term" value="P:DNA damage response"/>
    <property type="evidence" value="ECO:0007669"/>
    <property type="project" value="InterPro"/>
</dbReference>
<organism evidence="6">
    <name type="scientific">Hydra vulgaris</name>
    <name type="common">Hydra</name>
    <name type="synonym">Hydra attenuata</name>
    <dbReference type="NCBI Taxonomy" id="6087"/>
    <lineage>
        <taxon>Eukaryota</taxon>
        <taxon>Metazoa</taxon>
        <taxon>Cnidaria</taxon>
        <taxon>Hydrozoa</taxon>
        <taxon>Hydroidolina</taxon>
        <taxon>Anthoathecata</taxon>
        <taxon>Aplanulata</taxon>
        <taxon>Hydridae</taxon>
        <taxon>Hydra</taxon>
    </lineage>
</organism>
<dbReference type="PANTHER" id="PTHR13386">
    <property type="entry name" value="HISTONE PARYLATION FACTOR 1"/>
    <property type="match status" value="1"/>
</dbReference>
<protein>
    <submittedName>
        <fullName evidence="6">UPF0609 protein C4orf27</fullName>
    </submittedName>
</protein>
<name>T2M4D9_HYDVU</name>
<dbReference type="GO" id="GO:0072572">
    <property type="term" value="F:poly-ADP-D-ribose binding"/>
    <property type="evidence" value="ECO:0007669"/>
    <property type="project" value="TreeGrafter"/>
</dbReference>
<dbReference type="GO" id="GO:0005634">
    <property type="term" value="C:nucleus"/>
    <property type="evidence" value="ECO:0007669"/>
    <property type="project" value="UniProtKB-SubCell"/>
</dbReference>
<comment type="similarity">
    <text evidence="3">Belongs to the HPF1 family.</text>
</comment>
<dbReference type="Pfam" id="PF10228">
    <property type="entry name" value="HPF1"/>
    <property type="match status" value="1"/>
</dbReference>
<dbReference type="GO" id="GO:0005694">
    <property type="term" value="C:chromosome"/>
    <property type="evidence" value="ECO:0007669"/>
    <property type="project" value="UniProtKB-SubCell"/>
</dbReference>
<evidence type="ECO:0000256" key="4">
    <source>
        <dbReference type="ARBA" id="ARBA00022454"/>
    </source>
</evidence>
<dbReference type="OrthoDB" id="416496at2759"/>
<reference evidence="6" key="1">
    <citation type="journal article" date="2013" name="Genome Biol. Evol.">
        <title>Punctuated emergences of genetic and phenotypic innovations in eumetazoan, bilaterian, euteleostome, and hominidae ancestors.</title>
        <authorList>
            <person name="Wenger Y."/>
            <person name="Galliot B."/>
        </authorList>
    </citation>
    <scope>NUCLEOTIDE SEQUENCE</scope>
    <source>
        <tissue evidence="6">Whole animals</tissue>
    </source>
</reference>
<evidence type="ECO:0000256" key="2">
    <source>
        <dbReference type="ARBA" id="ARBA00004286"/>
    </source>
</evidence>
<evidence type="ECO:0000256" key="5">
    <source>
        <dbReference type="ARBA" id="ARBA00023242"/>
    </source>
</evidence>
<dbReference type="InterPro" id="IPR019361">
    <property type="entry name" value="HPF1"/>
</dbReference>
<dbReference type="EMBL" id="HAAD01000747">
    <property type="protein sequence ID" value="CDG66979.1"/>
    <property type="molecule type" value="mRNA"/>
</dbReference>
<sequence>VFQKMQKRNANVPLKNGNSILNDCNIKNKGGKRKIGNNSHNSLPDDKVRKLNFENRFKHEFSENFLAKWGVKFSDDFYDFYYFTQQNPESDIDAVGLAFTGPYDVLTGKIKKETELTKVELYMHGRFYYDLPEIITLLYSKDDDGFHIGYFRDAPDDVPQILVSNHSKKNGDLSICGDNIFAAVYGYSKKLLSKETRLTKSINLFIKHLELFAKDHGYSLAATSQKIKERNKKVKAICLNKIGLVIPVDKNGVGYRELPCSEKELKKLLQKITNAENDDLKNEAFDELQEIITLVQFANDECDYGMGYELGVNLFSHGDESLNRIILHLLPLAYRLMGYELYSDILEKHLIDRKKDVSRSIITNV</sequence>
<gene>
    <name evidence="6" type="primary">C4orf27</name>
</gene>